<accession>A0A5K3EQY7</accession>
<evidence type="ECO:0000259" key="6">
    <source>
        <dbReference type="Pfam" id="PF00520"/>
    </source>
</evidence>
<keyword evidence="3 5" id="KW-1133">Transmembrane helix</keyword>
<organism evidence="7">
    <name type="scientific">Mesocestoides corti</name>
    <name type="common">Flatworm</name>
    <dbReference type="NCBI Taxonomy" id="53468"/>
    <lineage>
        <taxon>Eukaryota</taxon>
        <taxon>Metazoa</taxon>
        <taxon>Spiralia</taxon>
        <taxon>Lophotrochozoa</taxon>
        <taxon>Platyhelminthes</taxon>
        <taxon>Cestoda</taxon>
        <taxon>Eucestoda</taxon>
        <taxon>Cyclophyllidea</taxon>
        <taxon>Mesocestoididae</taxon>
        <taxon>Mesocestoides</taxon>
    </lineage>
</organism>
<proteinExistence type="predicted"/>
<feature type="domain" description="Ion transport" evidence="6">
    <location>
        <begin position="3"/>
        <end position="175"/>
    </location>
</feature>
<feature type="transmembrane region" description="Helical" evidence="5">
    <location>
        <begin position="65"/>
        <end position="86"/>
    </location>
</feature>
<comment type="subcellular location">
    <subcellularLocation>
        <location evidence="1">Membrane</location>
        <topology evidence="1">Multi-pass membrane protein</topology>
    </subcellularLocation>
</comment>
<evidence type="ECO:0000256" key="4">
    <source>
        <dbReference type="ARBA" id="ARBA00023136"/>
    </source>
</evidence>
<evidence type="ECO:0000256" key="2">
    <source>
        <dbReference type="ARBA" id="ARBA00022692"/>
    </source>
</evidence>
<dbReference type="WBParaSite" id="MCU_002348-RA">
    <property type="protein sequence ID" value="MCU_002348-RA"/>
    <property type="gene ID" value="MCU_002348"/>
</dbReference>
<dbReference type="GO" id="GO:0019228">
    <property type="term" value="P:neuronal action potential"/>
    <property type="evidence" value="ECO:0007669"/>
    <property type="project" value="TreeGrafter"/>
</dbReference>
<dbReference type="SUPFAM" id="SSF81324">
    <property type="entry name" value="Voltage-gated potassium channels"/>
    <property type="match status" value="1"/>
</dbReference>
<keyword evidence="4 5" id="KW-0472">Membrane</keyword>
<feature type="transmembrane region" description="Helical" evidence="5">
    <location>
        <begin position="35"/>
        <end position="53"/>
    </location>
</feature>
<dbReference type="Pfam" id="PF00520">
    <property type="entry name" value="Ion_trans"/>
    <property type="match status" value="1"/>
</dbReference>
<evidence type="ECO:0000313" key="7">
    <source>
        <dbReference type="WBParaSite" id="MCU_002348-RA"/>
    </source>
</evidence>
<dbReference type="Gene3D" id="1.20.120.350">
    <property type="entry name" value="Voltage-gated potassium channels. Chain C"/>
    <property type="match status" value="1"/>
</dbReference>
<dbReference type="PANTHER" id="PTHR10037:SF288">
    <property type="entry name" value="SODIUM CHANNEL PROTEIN PARA"/>
    <property type="match status" value="1"/>
</dbReference>
<feature type="transmembrane region" description="Helical" evidence="5">
    <location>
        <begin position="6"/>
        <end position="23"/>
    </location>
</feature>
<dbReference type="GO" id="GO:0001518">
    <property type="term" value="C:voltage-gated sodium channel complex"/>
    <property type="evidence" value="ECO:0007669"/>
    <property type="project" value="TreeGrafter"/>
</dbReference>
<dbReference type="Gene3D" id="1.10.287.70">
    <property type="match status" value="1"/>
</dbReference>
<dbReference type="InterPro" id="IPR027359">
    <property type="entry name" value="Volt_channel_dom_sf"/>
</dbReference>
<evidence type="ECO:0000256" key="1">
    <source>
        <dbReference type="ARBA" id="ARBA00004141"/>
    </source>
</evidence>
<dbReference type="PANTHER" id="PTHR10037">
    <property type="entry name" value="VOLTAGE-GATED CATION CHANNEL CALCIUM AND SODIUM"/>
    <property type="match status" value="1"/>
</dbReference>
<name>A0A5K3EQY7_MESCO</name>
<dbReference type="InterPro" id="IPR043203">
    <property type="entry name" value="VGCC_Ca_Na"/>
</dbReference>
<feature type="transmembrane region" description="Helical" evidence="5">
    <location>
        <begin position="124"/>
        <end position="143"/>
    </location>
</feature>
<keyword evidence="2 5" id="KW-0812">Transmembrane</keyword>
<dbReference type="GO" id="GO:0005248">
    <property type="term" value="F:voltage-gated sodium channel activity"/>
    <property type="evidence" value="ECO:0007669"/>
    <property type="project" value="TreeGrafter"/>
</dbReference>
<evidence type="ECO:0000256" key="5">
    <source>
        <dbReference type="SAM" id="Phobius"/>
    </source>
</evidence>
<dbReference type="InterPro" id="IPR005821">
    <property type="entry name" value="Ion_trans_dom"/>
</dbReference>
<reference evidence="7" key="1">
    <citation type="submission" date="2019-11" db="UniProtKB">
        <authorList>
            <consortium name="WormBaseParasite"/>
        </authorList>
    </citation>
    <scope>IDENTIFICATION</scope>
</reference>
<protein>
    <submittedName>
        <fullName evidence="7">Ion_trans domain-containing protein</fullName>
    </submittedName>
</protein>
<dbReference type="AlphaFoldDB" id="A0A5K3EQY7"/>
<sequence length="259" mass="29163">MVHPLFSLVVLAAILVNCVFMALNDSSKVVEVTFTIFYTCEAVIRVIGCGLILNEFAYLRDAWNWLDFIVITLAYIMFVVPSLGNLSALRSLRVLRALKTVTAVPGLKTIIGALMDAVMHLRDVAVLTLFMLSIFSLIGVQLYRGTLLRKCVTPWPGYDTPLGLNALSHLVADVQLNRSFEKTLTADIKQIVDNINLMNNTLLGLRTKLNASEFGNVTLDANTASQIWFALSNFTQWQVTEYFYEQKHNWMRPHTVCRN</sequence>
<dbReference type="GO" id="GO:0086010">
    <property type="term" value="P:membrane depolarization during action potential"/>
    <property type="evidence" value="ECO:0007669"/>
    <property type="project" value="TreeGrafter"/>
</dbReference>
<evidence type="ECO:0000256" key="3">
    <source>
        <dbReference type="ARBA" id="ARBA00022989"/>
    </source>
</evidence>